<dbReference type="PRINTS" id="PR00147">
    <property type="entry name" value="DNAPHOTLYASE"/>
</dbReference>
<evidence type="ECO:0000256" key="2">
    <source>
        <dbReference type="ARBA" id="ARBA00013149"/>
    </source>
</evidence>
<evidence type="ECO:0000256" key="1">
    <source>
        <dbReference type="ARBA" id="ARBA00001932"/>
    </source>
</evidence>
<dbReference type="PROSITE" id="PS00394">
    <property type="entry name" value="DNA_PHOTOLYASES_1_1"/>
    <property type="match status" value="1"/>
</dbReference>
<evidence type="ECO:0000256" key="10">
    <source>
        <dbReference type="RuleBase" id="RU004182"/>
    </source>
</evidence>
<dbReference type="FunFam" id="1.10.579.10:FF:000003">
    <property type="entry name" value="Deoxyribodipyrimidine photo-lyase"/>
    <property type="match status" value="1"/>
</dbReference>
<accession>F3KTD2</accession>
<comment type="cofactor">
    <cofactor evidence="8">
        <name>FAD</name>
        <dbReference type="ChEBI" id="CHEBI:57692"/>
    </cofactor>
    <text evidence="8">Binds 1 FAD per subunit.</text>
</comment>
<dbReference type="Gene3D" id="3.40.50.620">
    <property type="entry name" value="HUPs"/>
    <property type="match status" value="1"/>
</dbReference>
<dbReference type="SUPFAM" id="SSF52425">
    <property type="entry name" value="Cryptochrome/photolyase, N-terminal domain"/>
    <property type="match status" value="1"/>
</dbReference>
<dbReference type="InterPro" id="IPR036134">
    <property type="entry name" value="Crypto/Photolyase_FAD-like_sf"/>
</dbReference>
<dbReference type="eggNOG" id="COG0415">
    <property type="taxonomic scope" value="Bacteria"/>
</dbReference>
<comment type="catalytic activity">
    <reaction evidence="7">
        <text>cyclobutadipyrimidine (in DNA) = 2 pyrimidine residues (in DNA).</text>
        <dbReference type="EC" id="4.1.99.3"/>
    </reaction>
</comment>
<name>F3KTD2_9BURK</name>
<feature type="region of interest" description="Disordered" evidence="11">
    <location>
        <begin position="475"/>
        <end position="501"/>
    </location>
</feature>
<dbReference type="InterPro" id="IPR036155">
    <property type="entry name" value="Crypto/Photolyase_N_sf"/>
</dbReference>
<evidence type="ECO:0000256" key="8">
    <source>
        <dbReference type="PIRSR" id="PIRSR602081-1"/>
    </source>
</evidence>
<gene>
    <name evidence="13" type="ORF">HGR_08564</name>
</gene>
<evidence type="ECO:0000256" key="3">
    <source>
        <dbReference type="ARBA" id="ARBA00014046"/>
    </source>
</evidence>
<dbReference type="InterPro" id="IPR006050">
    <property type="entry name" value="DNA_photolyase_N"/>
</dbReference>
<dbReference type="EC" id="4.1.99.3" evidence="2"/>
<feature type="site" description="Electron transfer via tryptophanyl radical" evidence="9">
    <location>
        <position position="365"/>
    </location>
</feature>
<dbReference type="GO" id="GO:0003904">
    <property type="term" value="F:deoxyribodipyrimidine photo-lyase activity"/>
    <property type="evidence" value="ECO:0007669"/>
    <property type="project" value="UniProtKB-EC"/>
</dbReference>
<evidence type="ECO:0000256" key="4">
    <source>
        <dbReference type="ARBA" id="ARBA00022630"/>
    </source>
</evidence>
<dbReference type="Gene3D" id="1.25.40.80">
    <property type="match status" value="1"/>
</dbReference>
<dbReference type="Gene3D" id="1.10.579.10">
    <property type="entry name" value="DNA Cyclobutane Dipyrimidine Photolyase, subunit A, domain 3"/>
    <property type="match status" value="1"/>
</dbReference>
<dbReference type="OrthoDB" id="9772484at2"/>
<reference evidence="13 14" key="1">
    <citation type="journal article" date="2011" name="EMBO J.">
        <title>Structural diversity of bacterial flagellar motors.</title>
        <authorList>
            <person name="Chen S."/>
            <person name="Beeby M."/>
            <person name="Murphy G.E."/>
            <person name="Leadbetter J.R."/>
            <person name="Hendrixson D.R."/>
            <person name="Briegel A."/>
            <person name="Li Z."/>
            <person name="Shi J."/>
            <person name="Tocheva E.I."/>
            <person name="Muller A."/>
            <person name="Dobro M.J."/>
            <person name="Jensen G.J."/>
        </authorList>
    </citation>
    <scope>NUCLEOTIDE SEQUENCE [LARGE SCALE GENOMIC DNA]</scope>
    <source>
        <strain evidence="13 14">ATCC 19624</strain>
    </source>
</reference>
<dbReference type="InterPro" id="IPR002081">
    <property type="entry name" value="Cryptochrome/DNA_photolyase_1"/>
</dbReference>
<dbReference type="PROSITE" id="PS51645">
    <property type="entry name" value="PHR_CRY_ALPHA_BETA"/>
    <property type="match status" value="1"/>
</dbReference>
<evidence type="ECO:0000256" key="6">
    <source>
        <dbReference type="ARBA" id="ARBA00022991"/>
    </source>
</evidence>
<evidence type="ECO:0000256" key="7">
    <source>
        <dbReference type="ARBA" id="ARBA00033999"/>
    </source>
</evidence>
<dbReference type="PANTHER" id="PTHR11455:SF9">
    <property type="entry name" value="CRYPTOCHROME CIRCADIAN CLOCK 5 ISOFORM X1"/>
    <property type="match status" value="1"/>
</dbReference>
<evidence type="ECO:0000313" key="14">
    <source>
        <dbReference type="Proteomes" id="UP000016368"/>
    </source>
</evidence>
<feature type="site" description="Electron transfer via tryptophanyl radical" evidence="9">
    <location>
        <position position="312"/>
    </location>
</feature>
<protein>
    <recommendedName>
        <fullName evidence="3">Deoxyribodipyrimidine photo-lyase</fullName>
        <ecNumber evidence="2">4.1.99.3</ecNumber>
    </recommendedName>
</protein>
<dbReference type="SUPFAM" id="SSF48173">
    <property type="entry name" value="Cryptochrome/photolyase FAD-binding domain"/>
    <property type="match status" value="1"/>
</dbReference>
<dbReference type="GO" id="GO:0003677">
    <property type="term" value="F:DNA binding"/>
    <property type="evidence" value="ECO:0007669"/>
    <property type="project" value="TreeGrafter"/>
</dbReference>
<feature type="domain" description="Photolyase/cryptochrome alpha/beta" evidence="12">
    <location>
        <begin position="1"/>
        <end position="134"/>
    </location>
</feature>
<dbReference type="Pfam" id="PF00875">
    <property type="entry name" value="DNA_photolyase"/>
    <property type="match status" value="1"/>
</dbReference>
<comment type="caution">
    <text evidence="13">The sequence shown here is derived from an EMBL/GenBank/DDBJ whole genome shotgun (WGS) entry which is preliminary data.</text>
</comment>
<organism evidence="13 14">
    <name type="scientific">Hylemonella gracilis ATCC 19624</name>
    <dbReference type="NCBI Taxonomy" id="887062"/>
    <lineage>
        <taxon>Bacteria</taxon>
        <taxon>Pseudomonadati</taxon>
        <taxon>Pseudomonadota</taxon>
        <taxon>Betaproteobacteria</taxon>
        <taxon>Burkholderiales</taxon>
        <taxon>Comamonadaceae</taxon>
        <taxon>Hylemonella</taxon>
    </lineage>
</organism>
<evidence type="ECO:0000256" key="5">
    <source>
        <dbReference type="ARBA" id="ARBA00022827"/>
    </source>
</evidence>
<dbReference type="InterPro" id="IPR018394">
    <property type="entry name" value="DNA_photolyase_1_CS_C"/>
</dbReference>
<dbReference type="PANTHER" id="PTHR11455">
    <property type="entry name" value="CRYPTOCHROME"/>
    <property type="match status" value="1"/>
</dbReference>
<dbReference type="InterPro" id="IPR005101">
    <property type="entry name" value="Cryptochr/Photolyase_FAD-bd"/>
</dbReference>
<dbReference type="Proteomes" id="UP000016368">
    <property type="component" value="Unassembled WGS sequence"/>
</dbReference>
<dbReference type="RefSeq" id="WP_006297766.1">
    <property type="nucleotide sequence ID" value="NZ_AEGR01000056.1"/>
</dbReference>
<feature type="site" description="Electron transfer via tryptophanyl radical" evidence="9">
    <location>
        <position position="388"/>
    </location>
</feature>
<keyword evidence="5 8" id="KW-0274">FAD</keyword>
<sequence>MTALVWLRNDLRLHDNPALHAAAELRQGVIAVYVHCDAYVTRFPIAPSRLDFARRHLHLLTTELARHHIALQVLRVAQVSEIAPALARLARDHGISHCFFNAEYPLDELNRDQQVNQLLRAQGVTVKRCHDRVVIPPGKVRNEAGTPYKVFTPYKRKWLQLASLLPLRPVEAPAHQAALPCPSASAQDIDHLFEGQELRDLSTPWPAGEAVARARLQRFVAQDLDHYQTQRDLPAVAGTSGLSPYLAIGALSPRQALAAVLSRTGGDWNANAGVSTWISELIWREFYQHLVVDYPQVCMHRAMQVHTEAFPWRQAPEDFALWRQGRTGIPIIDAAMRQLNATGWMHNRLRMLVAMFLTKNLQIDWRWGERYFMEQLIDGDFAANNGGWQWSASTGTDAAPYFRIFNPITQSQRFDPRGQFIRLWVPELAGLSDKAIHAPHLAPSGPPPGYPAPMVDLGASRKATIALFASLGQAPAGGSDAADDIPAAPGTGAGPGPHHPG</sequence>
<dbReference type="GO" id="GO:0009416">
    <property type="term" value="P:response to light stimulus"/>
    <property type="evidence" value="ECO:0007669"/>
    <property type="project" value="TreeGrafter"/>
</dbReference>
<evidence type="ECO:0000313" key="13">
    <source>
        <dbReference type="EMBL" id="EGI76811.1"/>
    </source>
</evidence>
<keyword evidence="4 8" id="KW-0285">Flavoprotein</keyword>
<dbReference type="NCBIfam" id="NF007955">
    <property type="entry name" value="PRK10674.1"/>
    <property type="match status" value="1"/>
</dbReference>
<comment type="cofactor">
    <cofactor evidence="1">
        <name>(6R)-5,10-methylene-5,6,7,8-tetrahydrofolate</name>
        <dbReference type="ChEBI" id="CHEBI:15636"/>
    </cofactor>
</comment>
<feature type="binding site" evidence="8">
    <location>
        <position position="277"/>
    </location>
    <ligand>
        <name>FAD</name>
        <dbReference type="ChEBI" id="CHEBI:57692"/>
    </ligand>
</feature>
<dbReference type="AlphaFoldDB" id="F3KTD2"/>
<dbReference type="GO" id="GO:0071949">
    <property type="term" value="F:FAD binding"/>
    <property type="evidence" value="ECO:0007669"/>
    <property type="project" value="TreeGrafter"/>
</dbReference>
<keyword evidence="14" id="KW-1185">Reference proteome</keyword>
<evidence type="ECO:0000259" key="12">
    <source>
        <dbReference type="PROSITE" id="PS51645"/>
    </source>
</evidence>
<keyword evidence="6 10" id="KW-0157">Chromophore</keyword>
<evidence type="ECO:0000256" key="11">
    <source>
        <dbReference type="SAM" id="MobiDB-lite"/>
    </source>
</evidence>
<keyword evidence="13" id="KW-0456">Lyase</keyword>
<dbReference type="InterPro" id="IPR014729">
    <property type="entry name" value="Rossmann-like_a/b/a_fold"/>
</dbReference>
<feature type="binding site" evidence="8">
    <location>
        <begin position="378"/>
        <end position="380"/>
    </location>
    <ligand>
        <name>FAD</name>
        <dbReference type="ChEBI" id="CHEBI:57692"/>
    </ligand>
</feature>
<feature type="binding site" evidence="8">
    <location>
        <begin position="239"/>
        <end position="243"/>
    </location>
    <ligand>
        <name>FAD</name>
        <dbReference type="ChEBI" id="CHEBI:57692"/>
    </ligand>
</feature>
<feature type="binding site" evidence="8">
    <location>
        <begin position="280"/>
        <end position="287"/>
    </location>
    <ligand>
        <name>FAD</name>
        <dbReference type="ChEBI" id="CHEBI:57692"/>
    </ligand>
</feature>
<dbReference type="STRING" id="887062.HGR_08564"/>
<dbReference type="Pfam" id="PF03441">
    <property type="entry name" value="FAD_binding_7"/>
    <property type="match status" value="1"/>
</dbReference>
<dbReference type="GO" id="GO:0000719">
    <property type="term" value="P:photoreactive repair"/>
    <property type="evidence" value="ECO:0007669"/>
    <property type="project" value="UniProtKB-ARBA"/>
</dbReference>
<feature type="binding site" evidence="8">
    <location>
        <position position="227"/>
    </location>
    <ligand>
        <name>FAD</name>
        <dbReference type="ChEBI" id="CHEBI:57692"/>
    </ligand>
</feature>
<dbReference type="EMBL" id="AEGR01000056">
    <property type="protein sequence ID" value="EGI76811.1"/>
    <property type="molecule type" value="Genomic_DNA"/>
</dbReference>
<proteinExistence type="inferred from homology"/>
<comment type="similarity">
    <text evidence="10">Belongs to the DNA photolyase family.</text>
</comment>
<feature type="compositionally biased region" description="Low complexity" evidence="11">
    <location>
        <begin position="475"/>
        <end position="490"/>
    </location>
</feature>
<evidence type="ECO:0000256" key="9">
    <source>
        <dbReference type="PIRSR" id="PIRSR602081-2"/>
    </source>
</evidence>